<organism evidence="2 3">
    <name type="scientific">Flavivirga aquimarina</name>
    <dbReference type="NCBI Taxonomy" id="2027862"/>
    <lineage>
        <taxon>Bacteria</taxon>
        <taxon>Pseudomonadati</taxon>
        <taxon>Bacteroidota</taxon>
        <taxon>Flavobacteriia</taxon>
        <taxon>Flavobacteriales</taxon>
        <taxon>Flavobacteriaceae</taxon>
        <taxon>Flavivirga</taxon>
    </lineage>
</organism>
<keyword evidence="3" id="KW-1185">Reference proteome</keyword>
<proteinExistence type="predicted"/>
<evidence type="ECO:0008006" key="4">
    <source>
        <dbReference type="Google" id="ProtNLM"/>
    </source>
</evidence>
<reference evidence="2" key="1">
    <citation type="submission" date="2023-07" db="EMBL/GenBank/DDBJ databases">
        <title>Two novel species in the genus Flavivirga.</title>
        <authorList>
            <person name="Kwon K."/>
        </authorList>
    </citation>
    <scope>NUCLEOTIDE SEQUENCE</scope>
    <source>
        <strain evidence="2">KCTC 52353</strain>
    </source>
</reference>
<dbReference type="EMBL" id="JAUOEK010000119">
    <property type="protein sequence ID" value="MDO5970394.1"/>
    <property type="molecule type" value="Genomic_DNA"/>
</dbReference>
<name>A0ABT8WB84_9FLAO</name>
<evidence type="ECO:0000313" key="2">
    <source>
        <dbReference type="EMBL" id="MDO5970394.1"/>
    </source>
</evidence>
<keyword evidence="1" id="KW-0175">Coiled coil</keyword>
<evidence type="ECO:0000256" key="1">
    <source>
        <dbReference type="SAM" id="Coils"/>
    </source>
</evidence>
<gene>
    <name evidence="2" type="ORF">Q4Q35_11315</name>
</gene>
<comment type="caution">
    <text evidence="2">The sequence shown here is derived from an EMBL/GenBank/DDBJ whole genome shotgun (WGS) entry which is preliminary data.</text>
</comment>
<evidence type="ECO:0000313" key="3">
    <source>
        <dbReference type="Proteomes" id="UP001176883"/>
    </source>
</evidence>
<accession>A0ABT8WB84</accession>
<dbReference type="RefSeq" id="WP_303278084.1">
    <property type="nucleotide sequence ID" value="NZ_JAUOEK010000119.1"/>
</dbReference>
<feature type="coiled-coil region" evidence="1">
    <location>
        <begin position="37"/>
        <end position="71"/>
    </location>
</feature>
<sequence length="77" mass="8701">MIKEWARTSIPILALVIAVLTLLLKINNQKAPATKETQAIENKLLLIQGRINKLERNTKNLQTEILLLSKTKKDSLP</sequence>
<dbReference type="Proteomes" id="UP001176883">
    <property type="component" value="Unassembled WGS sequence"/>
</dbReference>
<protein>
    <recommendedName>
        <fullName evidence="4">S-adenosyl-methyltransferase</fullName>
    </recommendedName>
</protein>